<protein>
    <submittedName>
        <fullName evidence="1">Uncharacterized protein</fullName>
    </submittedName>
</protein>
<gene>
    <name evidence="1" type="ORF">GGQ93_000310</name>
</gene>
<dbReference type="RefSeq" id="WP_054766365.1">
    <property type="nucleotide sequence ID" value="NZ_CAJFZS010000001.1"/>
</dbReference>
<accession>A0A7W9C455</accession>
<dbReference type="AlphaFoldDB" id="A0A7W9C455"/>
<proteinExistence type="predicted"/>
<evidence type="ECO:0000313" key="1">
    <source>
        <dbReference type="EMBL" id="MBB5738619.1"/>
    </source>
</evidence>
<reference evidence="1 2" key="1">
    <citation type="submission" date="2020-08" db="EMBL/GenBank/DDBJ databases">
        <title>Genomic Encyclopedia of Type Strains, Phase IV (KMG-IV): sequencing the most valuable type-strain genomes for metagenomic binning, comparative biology and taxonomic classification.</title>
        <authorList>
            <person name="Goeker M."/>
        </authorList>
    </citation>
    <scope>NUCLEOTIDE SEQUENCE [LARGE SCALE GENOMIC DNA]</scope>
    <source>
        <strain evidence="1 2">DSM 4731</strain>
    </source>
</reference>
<keyword evidence="2" id="KW-1185">Reference proteome</keyword>
<sequence length="92" mass="10227">MSDKRTDFLWIVQMIMIKHQERVTGWSGVAGDAVAASHRIPAEMTARDAALAFCSVFVEGFNGETRAEVPAWLSALRDPSRSVYEDRGLRSV</sequence>
<comment type="caution">
    <text evidence="1">The sequence shown here is derived from an EMBL/GenBank/DDBJ whole genome shotgun (WGS) entry which is preliminary data.</text>
</comment>
<name>A0A7W9C455_9CAUL</name>
<evidence type="ECO:0000313" key="2">
    <source>
        <dbReference type="Proteomes" id="UP000527324"/>
    </source>
</evidence>
<organism evidence="1 2">
    <name type="scientific">Brevundimonas aurantiaca</name>
    <dbReference type="NCBI Taxonomy" id="74316"/>
    <lineage>
        <taxon>Bacteria</taxon>
        <taxon>Pseudomonadati</taxon>
        <taxon>Pseudomonadota</taxon>
        <taxon>Alphaproteobacteria</taxon>
        <taxon>Caulobacterales</taxon>
        <taxon>Caulobacteraceae</taxon>
        <taxon>Brevundimonas</taxon>
    </lineage>
</organism>
<dbReference type="EMBL" id="JACHOQ010000001">
    <property type="protein sequence ID" value="MBB5738619.1"/>
    <property type="molecule type" value="Genomic_DNA"/>
</dbReference>
<dbReference type="Proteomes" id="UP000527324">
    <property type="component" value="Unassembled WGS sequence"/>
</dbReference>